<dbReference type="OrthoDB" id="6172634at2"/>
<evidence type="ECO:0000313" key="1">
    <source>
        <dbReference type="EMBL" id="SMY09119.1"/>
    </source>
</evidence>
<dbReference type="Proteomes" id="UP000201613">
    <property type="component" value="Unassembled WGS sequence"/>
</dbReference>
<reference evidence="1 2" key="1">
    <citation type="submission" date="2017-05" db="EMBL/GenBank/DDBJ databases">
        <authorList>
            <person name="Song R."/>
            <person name="Chenine A.L."/>
            <person name="Ruprecht R.M."/>
        </authorList>
    </citation>
    <scope>NUCLEOTIDE SEQUENCE [LARGE SCALE GENOMIC DNA]</scope>
    <source>
        <strain evidence="1 2">CECT 8899</strain>
    </source>
</reference>
<dbReference type="EMBL" id="FXZK01000007">
    <property type="protein sequence ID" value="SMY09119.1"/>
    <property type="molecule type" value="Genomic_DNA"/>
</dbReference>
<name>A0A238LHE8_9RHOB</name>
<keyword evidence="2" id="KW-1185">Reference proteome</keyword>
<sequence>MPNHDTYSGVAALSICEALLLALGDARILPESEIIGLLEDAAASHENASGPDIDPEMHRAVAALIRSLRKEVRSARRI</sequence>
<protein>
    <submittedName>
        <fullName evidence="1">Uncharacterized protein</fullName>
    </submittedName>
</protein>
<dbReference type="AlphaFoldDB" id="A0A238LHE8"/>
<dbReference type="RefSeq" id="WP_093993309.1">
    <property type="nucleotide sequence ID" value="NZ_FXZK01000007.1"/>
</dbReference>
<organism evidence="1 2">
    <name type="scientific">Flavimaricola marinus</name>
    <dbReference type="NCBI Taxonomy" id="1819565"/>
    <lineage>
        <taxon>Bacteria</taxon>
        <taxon>Pseudomonadati</taxon>
        <taxon>Pseudomonadota</taxon>
        <taxon>Alphaproteobacteria</taxon>
        <taxon>Rhodobacterales</taxon>
        <taxon>Paracoccaceae</taxon>
        <taxon>Flavimaricola</taxon>
    </lineage>
</organism>
<evidence type="ECO:0000313" key="2">
    <source>
        <dbReference type="Proteomes" id="UP000201613"/>
    </source>
</evidence>
<proteinExistence type="predicted"/>
<accession>A0A238LHE8</accession>
<gene>
    <name evidence="1" type="ORF">LOM8899_03281</name>
</gene>